<keyword evidence="2" id="KW-1185">Reference proteome</keyword>
<protein>
    <submittedName>
        <fullName evidence="1">Uncharacterized protein</fullName>
    </submittedName>
</protein>
<comment type="caution">
    <text evidence="1">The sequence shown here is derived from an EMBL/GenBank/DDBJ whole genome shotgun (WGS) entry which is preliminary data.</text>
</comment>
<dbReference type="EMBL" id="JBHSAQ010000012">
    <property type="protein sequence ID" value="MFC3959410.1"/>
    <property type="molecule type" value="Genomic_DNA"/>
</dbReference>
<evidence type="ECO:0000313" key="2">
    <source>
        <dbReference type="Proteomes" id="UP001595846"/>
    </source>
</evidence>
<gene>
    <name evidence="1" type="ORF">ACFOUR_13680</name>
</gene>
<organism evidence="1 2">
    <name type="scientific">Halovivax cerinus</name>
    <dbReference type="NCBI Taxonomy" id="1487865"/>
    <lineage>
        <taxon>Archaea</taxon>
        <taxon>Methanobacteriati</taxon>
        <taxon>Methanobacteriota</taxon>
        <taxon>Stenosarchaea group</taxon>
        <taxon>Halobacteria</taxon>
        <taxon>Halobacteriales</taxon>
        <taxon>Natrialbaceae</taxon>
        <taxon>Halovivax</taxon>
    </lineage>
</organism>
<evidence type="ECO:0000313" key="1">
    <source>
        <dbReference type="EMBL" id="MFC3959410.1"/>
    </source>
</evidence>
<dbReference type="AlphaFoldDB" id="A0ABD5NRP9"/>
<reference evidence="1 2" key="1">
    <citation type="journal article" date="2019" name="Int. J. Syst. Evol. Microbiol.">
        <title>The Global Catalogue of Microorganisms (GCM) 10K type strain sequencing project: providing services to taxonomists for standard genome sequencing and annotation.</title>
        <authorList>
            <consortium name="The Broad Institute Genomics Platform"/>
            <consortium name="The Broad Institute Genome Sequencing Center for Infectious Disease"/>
            <person name="Wu L."/>
            <person name="Ma J."/>
        </authorList>
    </citation>
    <scope>NUCLEOTIDE SEQUENCE [LARGE SCALE GENOMIC DNA]</scope>
    <source>
        <strain evidence="1 2">IBRC-M 10256</strain>
    </source>
</reference>
<dbReference type="GeneID" id="73902460"/>
<name>A0ABD5NRP9_9EURY</name>
<proteinExistence type="predicted"/>
<accession>A0ABD5NRP9</accession>
<dbReference type="RefSeq" id="WP_256533344.1">
    <property type="nucleotide sequence ID" value="NZ_CP101824.1"/>
</dbReference>
<dbReference type="Proteomes" id="UP001595846">
    <property type="component" value="Unassembled WGS sequence"/>
</dbReference>
<sequence>MGRFIRLLEDGEEVGEINLDTSTGTYSGSNEYIEYLVEKINDGITKREVGEAPEDSPLRSQWTTTRTGDDLKEYVLRKLDGEGVSYDLVEV</sequence>